<reference evidence="9 10" key="1">
    <citation type="submission" date="2014-02" db="EMBL/GenBank/DDBJ databases">
        <title>The small core and large imbalanced accessory genome model reveals a collaborative survival strategy of Sorangium cellulosum strains in nature.</title>
        <authorList>
            <person name="Han K."/>
            <person name="Peng R."/>
            <person name="Blom J."/>
            <person name="Li Y.-Z."/>
        </authorList>
    </citation>
    <scope>NUCLEOTIDE SEQUENCE [LARGE SCALE GENOMIC DNA]</scope>
    <source>
        <strain evidence="9 10">So0008-312</strain>
    </source>
</reference>
<evidence type="ECO:0000313" key="9">
    <source>
        <dbReference type="EMBL" id="KYF68814.1"/>
    </source>
</evidence>
<keyword evidence="6" id="KW-0411">Iron-sulfur</keyword>
<dbReference type="GO" id="GO:0003824">
    <property type="term" value="F:catalytic activity"/>
    <property type="evidence" value="ECO:0007669"/>
    <property type="project" value="InterPro"/>
</dbReference>
<keyword evidence="5" id="KW-0408">Iron</keyword>
<comment type="caution">
    <text evidence="9">The sequence shown here is derived from an EMBL/GenBank/DDBJ whole genome shotgun (WGS) entry which is preliminary data.</text>
</comment>
<dbReference type="PANTHER" id="PTHR11228:SF7">
    <property type="entry name" value="PQQA PEPTIDE CYCLASE"/>
    <property type="match status" value="1"/>
</dbReference>
<keyword evidence="4" id="KW-0479">Metal-binding</keyword>
<dbReference type="GO" id="GO:0046872">
    <property type="term" value="F:metal ion binding"/>
    <property type="evidence" value="ECO:0007669"/>
    <property type="project" value="UniProtKB-KW"/>
</dbReference>
<dbReference type="InterPro" id="IPR013785">
    <property type="entry name" value="Aldolase_TIM"/>
</dbReference>
<dbReference type="AlphaFoldDB" id="A0A150QLH7"/>
<feature type="domain" description="Radical SAM core" evidence="8">
    <location>
        <begin position="19"/>
        <end position="228"/>
    </location>
</feature>
<dbReference type="SFLD" id="SFLDS00029">
    <property type="entry name" value="Radical_SAM"/>
    <property type="match status" value="1"/>
</dbReference>
<keyword evidence="3" id="KW-0949">S-adenosyl-L-methionine</keyword>
<evidence type="ECO:0000256" key="2">
    <source>
        <dbReference type="ARBA" id="ARBA00022485"/>
    </source>
</evidence>
<dbReference type="GO" id="GO:0051539">
    <property type="term" value="F:4 iron, 4 sulfur cluster binding"/>
    <property type="evidence" value="ECO:0007669"/>
    <property type="project" value="UniProtKB-KW"/>
</dbReference>
<organism evidence="9 10">
    <name type="scientific">Sorangium cellulosum</name>
    <name type="common">Polyangium cellulosum</name>
    <dbReference type="NCBI Taxonomy" id="56"/>
    <lineage>
        <taxon>Bacteria</taxon>
        <taxon>Pseudomonadati</taxon>
        <taxon>Myxococcota</taxon>
        <taxon>Polyangia</taxon>
        <taxon>Polyangiales</taxon>
        <taxon>Polyangiaceae</taxon>
        <taxon>Sorangium</taxon>
    </lineage>
</organism>
<keyword evidence="2" id="KW-0004">4Fe-4S</keyword>
<evidence type="ECO:0000259" key="8">
    <source>
        <dbReference type="PROSITE" id="PS51918"/>
    </source>
</evidence>
<accession>A0A150QLH7</accession>
<evidence type="ECO:0000256" key="7">
    <source>
        <dbReference type="SAM" id="MobiDB-lite"/>
    </source>
</evidence>
<dbReference type="SUPFAM" id="SSF102114">
    <property type="entry name" value="Radical SAM enzymes"/>
    <property type="match status" value="1"/>
</dbReference>
<dbReference type="Pfam" id="PF13186">
    <property type="entry name" value="SPASM"/>
    <property type="match status" value="1"/>
</dbReference>
<dbReference type="InterPro" id="IPR006638">
    <property type="entry name" value="Elp3/MiaA/NifB-like_rSAM"/>
</dbReference>
<dbReference type="RefSeq" id="WP_061608858.1">
    <property type="nucleotide sequence ID" value="NZ_CP162579.1"/>
</dbReference>
<protein>
    <submittedName>
        <fullName evidence="9">Radical SAM protein</fullName>
    </submittedName>
</protein>
<comment type="cofactor">
    <cofactor evidence="1">
        <name>[4Fe-4S] cluster</name>
        <dbReference type="ChEBI" id="CHEBI:49883"/>
    </cofactor>
</comment>
<gene>
    <name evidence="9" type="ORF">BE15_08930</name>
</gene>
<evidence type="ECO:0000313" key="10">
    <source>
        <dbReference type="Proteomes" id="UP000075260"/>
    </source>
</evidence>
<feature type="region of interest" description="Disordered" evidence="7">
    <location>
        <begin position="404"/>
        <end position="427"/>
    </location>
</feature>
<dbReference type="PROSITE" id="PS51918">
    <property type="entry name" value="RADICAL_SAM"/>
    <property type="match status" value="1"/>
</dbReference>
<dbReference type="NCBIfam" id="TIGR04085">
    <property type="entry name" value="rSAM_more_4Fe4S"/>
    <property type="match status" value="1"/>
</dbReference>
<dbReference type="SMART" id="SM00729">
    <property type="entry name" value="Elp3"/>
    <property type="match status" value="1"/>
</dbReference>
<dbReference type="Gene3D" id="3.20.20.70">
    <property type="entry name" value="Aldolase class I"/>
    <property type="match status" value="1"/>
</dbReference>
<dbReference type="SFLD" id="SFLDG01067">
    <property type="entry name" value="SPASM/twitch_domain_containing"/>
    <property type="match status" value="1"/>
</dbReference>
<evidence type="ECO:0000256" key="3">
    <source>
        <dbReference type="ARBA" id="ARBA00022691"/>
    </source>
</evidence>
<dbReference type="Pfam" id="PF04055">
    <property type="entry name" value="Radical_SAM"/>
    <property type="match status" value="1"/>
</dbReference>
<dbReference type="InterPro" id="IPR023885">
    <property type="entry name" value="4Fe4S-binding_SPASM_dom"/>
</dbReference>
<dbReference type="InterPro" id="IPR058240">
    <property type="entry name" value="rSAM_sf"/>
</dbReference>
<name>A0A150QLH7_SORCE</name>
<dbReference type="InterPro" id="IPR050377">
    <property type="entry name" value="Radical_SAM_PqqE_MftC-like"/>
</dbReference>
<dbReference type="SFLD" id="SFLDG01386">
    <property type="entry name" value="main_SPASM_domain-containing"/>
    <property type="match status" value="1"/>
</dbReference>
<dbReference type="PANTHER" id="PTHR11228">
    <property type="entry name" value="RADICAL SAM DOMAIN PROTEIN"/>
    <property type="match status" value="1"/>
</dbReference>
<evidence type="ECO:0000256" key="1">
    <source>
        <dbReference type="ARBA" id="ARBA00001966"/>
    </source>
</evidence>
<dbReference type="Proteomes" id="UP000075260">
    <property type="component" value="Unassembled WGS sequence"/>
</dbReference>
<dbReference type="InterPro" id="IPR017200">
    <property type="entry name" value="PqqE-like"/>
</dbReference>
<proteinExistence type="predicted"/>
<dbReference type="CDD" id="cd01335">
    <property type="entry name" value="Radical_SAM"/>
    <property type="match status" value="1"/>
</dbReference>
<dbReference type="OrthoDB" id="9782387at2"/>
<dbReference type="InterPro" id="IPR007197">
    <property type="entry name" value="rSAM"/>
</dbReference>
<sequence length="427" mass="46631">MIAPTEIPVRALMPADLLEAKPIYAVWELTMKCDQPCQHCGSRAGAARDAELSTEEVLEVAASLVRLGCREIALIGGEAYLRDDLAEIIACFARSGIRVIMQTGGRAFTLERASALRAAGLTGLGVSIDGPAHVHDELRGNVGSHAAAIRALDNGRAAGLITTANTQINRLNAHLLRETCAELRAHGIQTWQVQLTVPMGRAADHPEWILEPWRVVEVIDTLAAIQREALETHVSGVPFNVFANNNIGYFGPHEQLLRSRPGGGDAHWRGCRGGINAIGIESDGTVKACPSLPTAPYAGGNVRELGLEHIWERSEAVRFARDRDASELWGHCATCYYADACRAGCSWTAHCTLGKRGNNPFCYHRVTQLKRRGIRERLVMNQHAPRVPYDHGLFELVEEPWDAPAPPPPEPVVPRNARRRLPVVPTS</sequence>
<dbReference type="PIRSF" id="PIRSF037420">
    <property type="entry name" value="PQQ_syn_pqqE"/>
    <property type="match status" value="1"/>
</dbReference>
<evidence type="ECO:0000256" key="6">
    <source>
        <dbReference type="ARBA" id="ARBA00023014"/>
    </source>
</evidence>
<evidence type="ECO:0000256" key="4">
    <source>
        <dbReference type="ARBA" id="ARBA00022723"/>
    </source>
</evidence>
<dbReference type="EMBL" id="JEMA01000528">
    <property type="protein sequence ID" value="KYF68814.1"/>
    <property type="molecule type" value="Genomic_DNA"/>
</dbReference>
<evidence type="ECO:0000256" key="5">
    <source>
        <dbReference type="ARBA" id="ARBA00023004"/>
    </source>
</evidence>